<evidence type="ECO:0000313" key="2">
    <source>
        <dbReference type="Proteomes" id="UP000604273"/>
    </source>
</evidence>
<name>A0A8H4TEI9_9HYPO</name>
<keyword evidence="2" id="KW-1185">Reference proteome</keyword>
<reference evidence="1" key="1">
    <citation type="journal article" date="2020" name="BMC Genomics">
        <title>Correction to: Identification and distribution of gene clusters required for synthesis of sphingolipid metabolism inhibitors in diverse species of the filamentous fungus Fusarium.</title>
        <authorList>
            <person name="Kim H.S."/>
            <person name="Lohmar J.M."/>
            <person name="Busman M."/>
            <person name="Brown D.W."/>
            <person name="Naumann T.A."/>
            <person name="Divon H.H."/>
            <person name="Lysoe E."/>
            <person name="Uhlig S."/>
            <person name="Proctor R.H."/>
        </authorList>
    </citation>
    <scope>NUCLEOTIDE SEQUENCE</scope>
    <source>
        <strain evidence="1">NRRL 45417</strain>
    </source>
</reference>
<dbReference type="Proteomes" id="UP000604273">
    <property type="component" value="Unassembled WGS sequence"/>
</dbReference>
<protein>
    <submittedName>
        <fullName evidence="1">Uncharacterized protein</fullName>
    </submittedName>
</protein>
<organism evidence="1 2">
    <name type="scientific">Fusarium gaditjirri</name>
    <dbReference type="NCBI Taxonomy" id="282569"/>
    <lineage>
        <taxon>Eukaryota</taxon>
        <taxon>Fungi</taxon>
        <taxon>Dikarya</taxon>
        <taxon>Ascomycota</taxon>
        <taxon>Pezizomycotina</taxon>
        <taxon>Sordariomycetes</taxon>
        <taxon>Hypocreomycetidae</taxon>
        <taxon>Hypocreales</taxon>
        <taxon>Nectriaceae</taxon>
        <taxon>Fusarium</taxon>
        <taxon>Fusarium nisikadoi species complex</taxon>
    </lineage>
</organism>
<accession>A0A8H4TEI9</accession>
<sequence>MDYRHSPPRKRSKSFHAISRDTAEFAHPLYAETVPMDIDRPGYAARDSTTLVDSSGFTTVSTDAFHHEESQVSPEERRVEAYTRSIIPAPNTKDTATNDLFAYHMPKFALLPQQITDAPNMRESCYAPGRREILQSKCAQQLGNDGELVELADKMKLEIQMYLPWRDFITLAEVTAPLRDAGFELSATFNEEQWAEIPSLYRDLHKALTIKAITGAELDATNLRFQQDMPEFIADDLTAHGTRGFRPNKRRWHASLA</sequence>
<dbReference type="OrthoDB" id="5014938at2759"/>
<dbReference type="AlphaFoldDB" id="A0A8H4TEI9"/>
<proteinExistence type="predicted"/>
<gene>
    <name evidence="1" type="ORF">FGADI_3797</name>
</gene>
<evidence type="ECO:0000313" key="1">
    <source>
        <dbReference type="EMBL" id="KAF4956518.1"/>
    </source>
</evidence>
<dbReference type="EMBL" id="JABFAI010000084">
    <property type="protein sequence ID" value="KAF4956518.1"/>
    <property type="molecule type" value="Genomic_DNA"/>
</dbReference>
<comment type="caution">
    <text evidence="1">The sequence shown here is derived from an EMBL/GenBank/DDBJ whole genome shotgun (WGS) entry which is preliminary data.</text>
</comment>
<reference evidence="1" key="2">
    <citation type="submission" date="2020-05" db="EMBL/GenBank/DDBJ databases">
        <authorList>
            <person name="Kim H.-S."/>
            <person name="Proctor R.H."/>
            <person name="Brown D.W."/>
        </authorList>
    </citation>
    <scope>NUCLEOTIDE SEQUENCE</scope>
    <source>
        <strain evidence="1">NRRL 45417</strain>
    </source>
</reference>